<protein>
    <recommendedName>
        <fullName evidence="6">Bacterial virulence protein VirB8 domain-containing protein</fullName>
    </recommendedName>
</protein>
<reference evidence="7 8" key="1">
    <citation type="journal article" date="2014" name="Nature">
        <title>An environmental bacterial taxon with a large and distinct metabolic repertoire.</title>
        <authorList>
            <person name="Wilson M.C."/>
            <person name="Mori T."/>
            <person name="Ruckert C."/>
            <person name="Uria A.R."/>
            <person name="Helf M.J."/>
            <person name="Takada K."/>
            <person name="Gernert C."/>
            <person name="Steffens U.A."/>
            <person name="Heycke N."/>
            <person name="Schmitt S."/>
            <person name="Rinke C."/>
            <person name="Helfrich E.J."/>
            <person name="Brachmann A.O."/>
            <person name="Gurgui C."/>
            <person name="Wakimoto T."/>
            <person name="Kracht M."/>
            <person name="Crusemann M."/>
            <person name="Hentschel U."/>
            <person name="Abe I."/>
            <person name="Matsunaga S."/>
            <person name="Kalinowski J."/>
            <person name="Takeyama H."/>
            <person name="Piel J."/>
        </authorList>
    </citation>
    <scope>NUCLEOTIDE SEQUENCE [LARGE SCALE GENOMIC DNA]</scope>
    <source>
        <strain evidence="8">TSY1</strain>
    </source>
</reference>
<dbReference type="InterPro" id="IPR007430">
    <property type="entry name" value="VirB8"/>
</dbReference>
<feature type="transmembrane region" description="Helical" evidence="5">
    <location>
        <begin position="42"/>
        <end position="62"/>
    </location>
</feature>
<organism evidence="7 8">
    <name type="scientific">Entotheonella factor</name>
    <dbReference type="NCBI Taxonomy" id="1429438"/>
    <lineage>
        <taxon>Bacteria</taxon>
        <taxon>Pseudomonadati</taxon>
        <taxon>Nitrospinota/Tectimicrobiota group</taxon>
        <taxon>Candidatus Tectimicrobiota</taxon>
        <taxon>Candidatus Entotheonellia</taxon>
        <taxon>Candidatus Entotheonellales</taxon>
        <taxon>Candidatus Entotheonellaceae</taxon>
        <taxon>Candidatus Entotheonella</taxon>
    </lineage>
</organism>
<dbReference type="PATRIC" id="fig|1429438.4.peg.1905"/>
<proteinExistence type="predicted"/>
<comment type="subcellular location">
    <subcellularLocation>
        <location evidence="1">Membrane</location>
        <topology evidence="1">Single-pass membrane protein</topology>
    </subcellularLocation>
</comment>
<accession>W4LTG2</accession>
<evidence type="ECO:0000313" key="7">
    <source>
        <dbReference type="EMBL" id="ETX01006.1"/>
    </source>
</evidence>
<dbReference type="Gene3D" id="3.10.450.230">
    <property type="entry name" value="VirB8 protein"/>
    <property type="match status" value="1"/>
</dbReference>
<dbReference type="SUPFAM" id="SSF54427">
    <property type="entry name" value="NTF2-like"/>
    <property type="match status" value="1"/>
</dbReference>
<keyword evidence="3 5" id="KW-1133">Transmembrane helix</keyword>
<evidence type="ECO:0000256" key="3">
    <source>
        <dbReference type="ARBA" id="ARBA00022989"/>
    </source>
</evidence>
<evidence type="ECO:0000256" key="1">
    <source>
        <dbReference type="ARBA" id="ARBA00004167"/>
    </source>
</evidence>
<sequence length="227" mass="25913">MSEITPNATVCPAVPNPYLDARREWNERYGDEVARAYNWQRFAWISLVVALVAVCGLAYAAMQNKYVPYVVEIDKLGRIRAANVAERARPVEVRFQKALLADFIESLRNVMVDGQVQRDRIYQAYAMLRQGDAATGMVNGHFKRHNPFERAKTETVTVQVETILPLTDKTWQIEWREIVRDRSGVEIATEPWKATASVVIVPPRDEASILQNPVGLYVTHLSWSKRL</sequence>
<dbReference type="Pfam" id="PF04335">
    <property type="entry name" value="VirB8"/>
    <property type="match status" value="1"/>
</dbReference>
<dbReference type="EMBL" id="AZHW01000278">
    <property type="protein sequence ID" value="ETX01006.1"/>
    <property type="molecule type" value="Genomic_DNA"/>
</dbReference>
<keyword evidence="4 5" id="KW-0472">Membrane</keyword>
<evidence type="ECO:0000313" key="8">
    <source>
        <dbReference type="Proteomes" id="UP000019141"/>
    </source>
</evidence>
<evidence type="ECO:0000256" key="2">
    <source>
        <dbReference type="ARBA" id="ARBA00022692"/>
    </source>
</evidence>
<dbReference type="CDD" id="cd16425">
    <property type="entry name" value="TrbF"/>
    <property type="match status" value="1"/>
</dbReference>
<dbReference type="InterPro" id="IPR035658">
    <property type="entry name" value="TrbF"/>
</dbReference>
<dbReference type="AlphaFoldDB" id="W4LTG2"/>
<evidence type="ECO:0000256" key="5">
    <source>
        <dbReference type="SAM" id="Phobius"/>
    </source>
</evidence>
<gene>
    <name evidence="7" type="ORF">ETSY1_09150</name>
</gene>
<comment type="caution">
    <text evidence="7">The sequence shown here is derived from an EMBL/GenBank/DDBJ whole genome shotgun (WGS) entry which is preliminary data.</text>
</comment>
<evidence type="ECO:0000259" key="6">
    <source>
        <dbReference type="Pfam" id="PF04335"/>
    </source>
</evidence>
<feature type="domain" description="Bacterial virulence protein VirB8" evidence="6">
    <location>
        <begin position="20"/>
        <end position="225"/>
    </location>
</feature>
<dbReference type="GO" id="GO:0016020">
    <property type="term" value="C:membrane"/>
    <property type="evidence" value="ECO:0007669"/>
    <property type="project" value="UniProtKB-SubCell"/>
</dbReference>
<keyword evidence="8" id="KW-1185">Reference proteome</keyword>
<dbReference type="Proteomes" id="UP000019141">
    <property type="component" value="Unassembled WGS sequence"/>
</dbReference>
<dbReference type="HOGENOM" id="CLU_076026_1_0_7"/>
<evidence type="ECO:0000256" key="4">
    <source>
        <dbReference type="ARBA" id="ARBA00023136"/>
    </source>
</evidence>
<name>W4LTG2_ENTF1</name>
<dbReference type="InterPro" id="IPR032710">
    <property type="entry name" value="NTF2-like_dom_sf"/>
</dbReference>
<keyword evidence="2 5" id="KW-0812">Transmembrane</keyword>